<dbReference type="GeneID" id="54286681"/>
<protein>
    <submittedName>
        <fullName evidence="1">Uncharacterized protein</fullName>
    </submittedName>
</protein>
<evidence type="ECO:0000313" key="2">
    <source>
        <dbReference type="Proteomes" id="UP000799778"/>
    </source>
</evidence>
<proteinExistence type="predicted"/>
<dbReference type="RefSeq" id="XP_033378943.1">
    <property type="nucleotide sequence ID" value="XM_033529284.1"/>
</dbReference>
<dbReference type="AlphaFoldDB" id="A0A6A5XCV6"/>
<reference evidence="1" key="1">
    <citation type="journal article" date="2020" name="Stud. Mycol.">
        <title>101 Dothideomycetes genomes: a test case for predicting lifestyles and emergence of pathogens.</title>
        <authorList>
            <person name="Haridas S."/>
            <person name="Albert R."/>
            <person name="Binder M."/>
            <person name="Bloem J."/>
            <person name="Labutti K."/>
            <person name="Salamov A."/>
            <person name="Andreopoulos B."/>
            <person name="Baker S."/>
            <person name="Barry K."/>
            <person name="Bills G."/>
            <person name="Bluhm B."/>
            <person name="Cannon C."/>
            <person name="Castanera R."/>
            <person name="Culley D."/>
            <person name="Daum C."/>
            <person name="Ezra D."/>
            <person name="Gonzalez J."/>
            <person name="Henrissat B."/>
            <person name="Kuo A."/>
            <person name="Liang C."/>
            <person name="Lipzen A."/>
            <person name="Lutzoni F."/>
            <person name="Magnuson J."/>
            <person name="Mondo S."/>
            <person name="Nolan M."/>
            <person name="Ohm R."/>
            <person name="Pangilinan J."/>
            <person name="Park H.-J."/>
            <person name="Ramirez L."/>
            <person name="Alfaro M."/>
            <person name="Sun H."/>
            <person name="Tritt A."/>
            <person name="Yoshinaga Y."/>
            <person name="Zwiers L.-H."/>
            <person name="Turgeon B."/>
            <person name="Goodwin S."/>
            <person name="Spatafora J."/>
            <person name="Crous P."/>
            <person name="Grigoriev I."/>
        </authorList>
    </citation>
    <scope>NUCLEOTIDE SEQUENCE</scope>
    <source>
        <strain evidence="1">CBS 175.79</strain>
    </source>
</reference>
<evidence type="ECO:0000313" key="1">
    <source>
        <dbReference type="EMBL" id="KAF2010604.1"/>
    </source>
</evidence>
<dbReference type="EMBL" id="ML978076">
    <property type="protein sequence ID" value="KAF2010604.1"/>
    <property type="molecule type" value="Genomic_DNA"/>
</dbReference>
<name>A0A6A5XCV6_9PLEO</name>
<organism evidence="1 2">
    <name type="scientific">Aaosphaeria arxii CBS 175.79</name>
    <dbReference type="NCBI Taxonomy" id="1450172"/>
    <lineage>
        <taxon>Eukaryota</taxon>
        <taxon>Fungi</taxon>
        <taxon>Dikarya</taxon>
        <taxon>Ascomycota</taxon>
        <taxon>Pezizomycotina</taxon>
        <taxon>Dothideomycetes</taxon>
        <taxon>Pleosporomycetidae</taxon>
        <taxon>Pleosporales</taxon>
        <taxon>Pleosporales incertae sedis</taxon>
        <taxon>Aaosphaeria</taxon>
    </lineage>
</organism>
<keyword evidence="2" id="KW-1185">Reference proteome</keyword>
<dbReference type="Proteomes" id="UP000799778">
    <property type="component" value="Unassembled WGS sequence"/>
</dbReference>
<accession>A0A6A5XCV6</accession>
<gene>
    <name evidence="1" type="ORF">BU24DRAFT_427717</name>
</gene>
<sequence>MTRPPFDEHWASMYVCERIDSHVHLKCRLRVQTDGLTQLYPSAHSNCENCDDEVTTYE</sequence>